<organism evidence="10 11">
    <name type="scientific">Hydrogenophaga borbori</name>
    <dbReference type="NCBI Taxonomy" id="2294117"/>
    <lineage>
        <taxon>Bacteria</taxon>
        <taxon>Pseudomonadati</taxon>
        <taxon>Pseudomonadota</taxon>
        <taxon>Betaproteobacteria</taxon>
        <taxon>Burkholderiales</taxon>
        <taxon>Comamonadaceae</taxon>
        <taxon>Hydrogenophaga</taxon>
    </lineage>
</organism>
<evidence type="ECO:0000259" key="9">
    <source>
        <dbReference type="Pfam" id="PF09179"/>
    </source>
</evidence>
<comment type="domain">
    <text evidence="7">The N-terminal region contains the highly conserved SGGXDS motif, predicted to be a P-loop motif involved in ATP binding.</text>
</comment>
<evidence type="ECO:0000313" key="11">
    <source>
        <dbReference type="Proteomes" id="UP000261931"/>
    </source>
</evidence>
<comment type="caution">
    <text evidence="10">The sequence shown here is derived from an EMBL/GenBank/DDBJ whole genome shotgun (WGS) entry which is preliminary data.</text>
</comment>
<evidence type="ECO:0000256" key="2">
    <source>
        <dbReference type="ARBA" id="ARBA00022598"/>
    </source>
</evidence>
<name>A0A372EMQ7_9BURK</name>
<dbReference type="Proteomes" id="UP000261931">
    <property type="component" value="Unassembled WGS sequence"/>
</dbReference>
<dbReference type="HAMAP" id="MF_01161">
    <property type="entry name" value="tRNA_Ile_lys_synt"/>
    <property type="match status" value="1"/>
</dbReference>
<dbReference type="SUPFAM" id="SSF82829">
    <property type="entry name" value="MesJ substrate recognition domain-like"/>
    <property type="match status" value="1"/>
</dbReference>
<evidence type="ECO:0000259" key="8">
    <source>
        <dbReference type="Pfam" id="PF01171"/>
    </source>
</evidence>
<comment type="function">
    <text evidence="7">Ligates lysine onto the cytidine present at position 34 of the AUA codon-specific tRNA(Ile) that contains the anticodon CAU, in an ATP-dependent manner. Cytidine is converted to lysidine, thus changing the amino acid specificity of the tRNA from methionine to isoleucine.</text>
</comment>
<dbReference type="Gene3D" id="1.20.59.20">
    <property type="match status" value="1"/>
</dbReference>
<dbReference type="NCBIfam" id="TIGR02432">
    <property type="entry name" value="lysidine_TilS_N"/>
    <property type="match status" value="1"/>
</dbReference>
<dbReference type="GO" id="GO:0032267">
    <property type="term" value="F:tRNA(Ile)-lysidine synthase activity"/>
    <property type="evidence" value="ECO:0007669"/>
    <property type="project" value="UniProtKB-EC"/>
</dbReference>
<dbReference type="InterPro" id="IPR015262">
    <property type="entry name" value="tRNA_Ile_lys_synt_subst-bd"/>
</dbReference>
<dbReference type="CDD" id="cd01992">
    <property type="entry name" value="TilS_N"/>
    <property type="match status" value="1"/>
</dbReference>
<keyword evidence="5 7" id="KW-0067">ATP-binding</keyword>
<evidence type="ECO:0000256" key="4">
    <source>
        <dbReference type="ARBA" id="ARBA00022741"/>
    </source>
</evidence>
<keyword evidence="4 7" id="KW-0547">Nucleotide-binding</keyword>
<keyword evidence="2 7" id="KW-0436">Ligase</keyword>
<evidence type="ECO:0000256" key="6">
    <source>
        <dbReference type="ARBA" id="ARBA00048539"/>
    </source>
</evidence>
<feature type="binding site" evidence="7">
    <location>
        <begin position="47"/>
        <end position="52"/>
    </location>
    <ligand>
        <name>ATP</name>
        <dbReference type="ChEBI" id="CHEBI:30616"/>
    </ligand>
</feature>
<dbReference type="GO" id="GO:0005524">
    <property type="term" value="F:ATP binding"/>
    <property type="evidence" value="ECO:0007669"/>
    <property type="project" value="UniProtKB-UniRule"/>
</dbReference>
<dbReference type="InterPro" id="IPR011063">
    <property type="entry name" value="TilS/TtcA_N"/>
</dbReference>
<keyword evidence="1 7" id="KW-0963">Cytoplasm</keyword>
<evidence type="ECO:0000313" key="10">
    <source>
        <dbReference type="EMBL" id="RFP80958.1"/>
    </source>
</evidence>
<evidence type="ECO:0000256" key="3">
    <source>
        <dbReference type="ARBA" id="ARBA00022694"/>
    </source>
</evidence>
<feature type="domain" description="tRNA(Ile)-lysidine synthase substrate-binding" evidence="9">
    <location>
        <begin position="266"/>
        <end position="325"/>
    </location>
</feature>
<dbReference type="InterPro" id="IPR014729">
    <property type="entry name" value="Rossmann-like_a/b/a_fold"/>
</dbReference>
<sequence length="335" mass="35633">MAASPTPRPTPKTAAEADAFPGAAELQRWAARHALDQDTAPIGIACSGGADSVALLLAAHARWPGRCVALHVHHGLQAAADGFEACVREVAASLGLPVQVARVDARHAPGQSPEDAARLARYAALAGLARDQGIGWVLLAQHGDDQAETVLLALSRGAGLPGLSAMPEAFERHGQRFGRPWLGVPAHTLREALIARDQRFVDDPSNGDERYTRNRIRAQLMPAWARAFPGYRAALARSAAHAAQAQRLLDELAALDLAASGEPPRIATLQGLSRDRQANALRHWLRRAHGVAPSAAQLDELLDQVGACRTRGHAIRLKVAEGFVVRDGPCLAYTP</sequence>
<comment type="subcellular location">
    <subcellularLocation>
        <location evidence="7">Cytoplasm</location>
    </subcellularLocation>
</comment>
<evidence type="ECO:0000256" key="7">
    <source>
        <dbReference type="HAMAP-Rule" id="MF_01161"/>
    </source>
</evidence>
<keyword evidence="11" id="KW-1185">Reference proteome</keyword>
<dbReference type="EC" id="6.3.4.19" evidence="7"/>
<dbReference type="AlphaFoldDB" id="A0A372EMQ7"/>
<protein>
    <recommendedName>
        <fullName evidence="7">tRNA(Ile)-lysidine synthase</fullName>
        <ecNumber evidence="7">6.3.4.19</ecNumber>
    </recommendedName>
    <alternativeName>
        <fullName evidence="7">tRNA(Ile)-2-lysyl-cytidine synthase</fullName>
    </alternativeName>
    <alternativeName>
        <fullName evidence="7">tRNA(Ile)-lysidine synthetase</fullName>
    </alternativeName>
</protein>
<proteinExistence type="inferred from homology"/>
<dbReference type="PANTHER" id="PTHR43033">
    <property type="entry name" value="TRNA(ILE)-LYSIDINE SYNTHASE-RELATED"/>
    <property type="match status" value="1"/>
</dbReference>
<reference evidence="10 11" key="1">
    <citation type="submission" date="2018-08" db="EMBL/GenBank/DDBJ databases">
        <title>Hydrogenophaga sp. LA-38 isolated from sludge.</title>
        <authorList>
            <person name="Im W.-T."/>
        </authorList>
    </citation>
    <scope>NUCLEOTIDE SEQUENCE [LARGE SCALE GENOMIC DNA]</scope>
    <source>
        <strain evidence="10 11">LA-38</strain>
    </source>
</reference>
<dbReference type="SUPFAM" id="SSF52402">
    <property type="entry name" value="Adenine nucleotide alpha hydrolases-like"/>
    <property type="match status" value="1"/>
</dbReference>
<accession>A0A372EMQ7</accession>
<dbReference type="InterPro" id="IPR012094">
    <property type="entry name" value="tRNA_Ile_lys_synt"/>
</dbReference>
<comment type="catalytic activity">
    <reaction evidence="6 7">
        <text>cytidine(34) in tRNA(Ile2) + L-lysine + ATP = lysidine(34) in tRNA(Ile2) + AMP + diphosphate + H(+)</text>
        <dbReference type="Rhea" id="RHEA:43744"/>
        <dbReference type="Rhea" id="RHEA-COMP:10625"/>
        <dbReference type="Rhea" id="RHEA-COMP:10670"/>
        <dbReference type="ChEBI" id="CHEBI:15378"/>
        <dbReference type="ChEBI" id="CHEBI:30616"/>
        <dbReference type="ChEBI" id="CHEBI:32551"/>
        <dbReference type="ChEBI" id="CHEBI:33019"/>
        <dbReference type="ChEBI" id="CHEBI:82748"/>
        <dbReference type="ChEBI" id="CHEBI:83665"/>
        <dbReference type="ChEBI" id="CHEBI:456215"/>
        <dbReference type="EC" id="6.3.4.19"/>
    </reaction>
</comment>
<keyword evidence="3 7" id="KW-0819">tRNA processing</keyword>
<feature type="domain" description="tRNA(Ile)-lysidine/2-thiocytidine synthase N-terminal" evidence="8">
    <location>
        <begin position="43"/>
        <end position="218"/>
    </location>
</feature>
<gene>
    <name evidence="7 10" type="primary">tilS</name>
    <name evidence="10" type="ORF">DY262_04040</name>
</gene>
<dbReference type="InterPro" id="IPR012795">
    <property type="entry name" value="tRNA_Ile_lys_synt_N"/>
</dbReference>
<dbReference type="GO" id="GO:0005737">
    <property type="term" value="C:cytoplasm"/>
    <property type="evidence" value="ECO:0007669"/>
    <property type="project" value="UniProtKB-SubCell"/>
</dbReference>
<dbReference type="EMBL" id="QVLS01000002">
    <property type="protein sequence ID" value="RFP80958.1"/>
    <property type="molecule type" value="Genomic_DNA"/>
</dbReference>
<dbReference type="Gene3D" id="3.40.50.620">
    <property type="entry name" value="HUPs"/>
    <property type="match status" value="1"/>
</dbReference>
<evidence type="ECO:0000256" key="1">
    <source>
        <dbReference type="ARBA" id="ARBA00022490"/>
    </source>
</evidence>
<dbReference type="PANTHER" id="PTHR43033:SF1">
    <property type="entry name" value="TRNA(ILE)-LYSIDINE SYNTHASE-RELATED"/>
    <property type="match status" value="1"/>
</dbReference>
<dbReference type="GO" id="GO:0006400">
    <property type="term" value="P:tRNA modification"/>
    <property type="evidence" value="ECO:0007669"/>
    <property type="project" value="UniProtKB-UniRule"/>
</dbReference>
<comment type="similarity">
    <text evidence="7">Belongs to the tRNA(Ile)-lysidine synthase family.</text>
</comment>
<evidence type="ECO:0000256" key="5">
    <source>
        <dbReference type="ARBA" id="ARBA00022840"/>
    </source>
</evidence>
<dbReference type="Pfam" id="PF09179">
    <property type="entry name" value="TilS"/>
    <property type="match status" value="1"/>
</dbReference>
<dbReference type="Pfam" id="PF01171">
    <property type="entry name" value="ATP_bind_3"/>
    <property type="match status" value="1"/>
</dbReference>